<feature type="region of interest" description="Disordered" evidence="1">
    <location>
        <begin position="302"/>
        <end position="325"/>
    </location>
</feature>
<proteinExistence type="predicted"/>
<reference evidence="2 3" key="2">
    <citation type="journal article" date="2017" name="Nature">
        <title>The Apostasia genome and the evolution of orchids.</title>
        <authorList>
            <person name="Zhang G.Q."/>
            <person name="Liu K.W."/>
            <person name="Li Z."/>
            <person name="Lohaus R."/>
            <person name="Hsiao Y.Y."/>
            <person name="Niu S.C."/>
            <person name="Wang J.Y."/>
            <person name="Lin Y.C."/>
            <person name="Xu Q."/>
            <person name="Chen L.J."/>
            <person name="Yoshida K."/>
            <person name="Fujiwara S."/>
            <person name="Wang Z.W."/>
            <person name="Zhang Y.Q."/>
            <person name="Mitsuda N."/>
            <person name="Wang M."/>
            <person name="Liu G.H."/>
            <person name="Pecoraro L."/>
            <person name="Huang H.X."/>
            <person name="Xiao X.J."/>
            <person name="Lin M."/>
            <person name="Wu X.Y."/>
            <person name="Wu W.L."/>
            <person name="Chen Y.Y."/>
            <person name="Chang S.B."/>
            <person name="Sakamoto S."/>
            <person name="Ohme-Takagi M."/>
            <person name="Yagi M."/>
            <person name="Zeng S.J."/>
            <person name="Shen C.Y."/>
            <person name="Yeh C.M."/>
            <person name="Luo Y.B."/>
            <person name="Tsai W.C."/>
            <person name="Van de Peer Y."/>
            <person name="Liu Z.J."/>
        </authorList>
    </citation>
    <scope>NUCLEOTIDE SEQUENCE [LARGE SCALE GENOMIC DNA]</scope>
    <source>
        <tissue evidence="2">The whole plant</tissue>
    </source>
</reference>
<evidence type="ECO:0000313" key="2">
    <source>
        <dbReference type="EMBL" id="PKU67729.1"/>
    </source>
</evidence>
<organism evidence="2 3">
    <name type="scientific">Dendrobium catenatum</name>
    <dbReference type="NCBI Taxonomy" id="906689"/>
    <lineage>
        <taxon>Eukaryota</taxon>
        <taxon>Viridiplantae</taxon>
        <taxon>Streptophyta</taxon>
        <taxon>Embryophyta</taxon>
        <taxon>Tracheophyta</taxon>
        <taxon>Spermatophyta</taxon>
        <taxon>Magnoliopsida</taxon>
        <taxon>Liliopsida</taxon>
        <taxon>Asparagales</taxon>
        <taxon>Orchidaceae</taxon>
        <taxon>Epidendroideae</taxon>
        <taxon>Malaxideae</taxon>
        <taxon>Dendrobiinae</taxon>
        <taxon>Dendrobium</taxon>
    </lineage>
</organism>
<evidence type="ECO:0000256" key="1">
    <source>
        <dbReference type="SAM" id="MobiDB-lite"/>
    </source>
</evidence>
<sequence length="325" mass="36471">MDCGRRLAFDDDRSSGIIRLAVDDDRHRGRWAVDDARSRIAFYQAQAKESLVRSSHFPTVVNDYPLLELPLRWRDPPLKRPMRWRDPPPPQTTSPKSNPIVPLPLQHANNEPVPCDERDSAPGHQPEKKKNEKEQKQEKVEEENGNNSHQPEQQIEVVDGRFENQPRSQVEYDETHTSKRDNIIFYPVDTVINATSHEAHFIEACNGLHTLSIAEINTNDIEVCGKAVGSGIGNVFPVGVNMPYLNLADKADHLQCSPTARHNVNEVSDPKLVRPCIADDMGAGEEKLELFLADVDEKDPPNILTASDSFENQEDSIVGPSKLIA</sequence>
<protein>
    <submittedName>
        <fullName evidence="2">Uncharacterized protein</fullName>
    </submittedName>
</protein>
<reference evidence="2 3" key="1">
    <citation type="journal article" date="2016" name="Sci. Rep.">
        <title>The Dendrobium catenatum Lindl. genome sequence provides insights into polysaccharide synthase, floral development and adaptive evolution.</title>
        <authorList>
            <person name="Zhang G.Q."/>
            <person name="Xu Q."/>
            <person name="Bian C."/>
            <person name="Tsai W.C."/>
            <person name="Yeh C.M."/>
            <person name="Liu K.W."/>
            <person name="Yoshida K."/>
            <person name="Zhang L.S."/>
            <person name="Chang S.B."/>
            <person name="Chen F."/>
            <person name="Shi Y."/>
            <person name="Su Y.Y."/>
            <person name="Zhang Y.Q."/>
            <person name="Chen L.J."/>
            <person name="Yin Y."/>
            <person name="Lin M."/>
            <person name="Huang H."/>
            <person name="Deng H."/>
            <person name="Wang Z.W."/>
            <person name="Zhu S.L."/>
            <person name="Zhao X."/>
            <person name="Deng C."/>
            <person name="Niu S.C."/>
            <person name="Huang J."/>
            <person name="Wang M."/>
            <person name="Liu G.H."/>
            <person name="Yang H.J."/>
            <person name="Xiao X.J."/>
            <person name="Hsiao Y.Y."/>
            <person name="Wu W.L."/>
            <person name="Chen Y.Y."/>
            <person name="Mitsuda N."/>
            <person name="Ohme-Takagi M."/>
            <person name="Luo Y.B."/>
            <person name="Van de Peer Y."/>
            <person name="Liu Z.J."/>
        </authorList>
    </citation>
    <scope>NUCLEOTIDE SEQUENCE [LARGE SCALE GENOMIC DNA]</scope>
    <source>
        <tissue evidence="2">The whole plant</tissue>
    </source>
</reference>
<dbReference type="AlphaFoldDB" id="A0A2I0VWG6"/>
<feature type="compositionally biased region" description="Basic and acidic residues" evidence="1">
    <location>
        <begin position="115"/>
        <end position="139"/>
    </location>
</feature>
<name>A0A2I0VWG6_9ASPA</name>
<dbReference type="EMBL" id="KZ503168">
    <property type="protein sequence ID" value="PKU67729.1"/>
    <property type="molecule type" value="Genomic_DNA"/>
</dbReference>
<keyword evidence="3" id="KW-1185">Reference proteome</keyword>
<gene>
    <name evidence="2" type="ORF">MA16_Dca013759</name>
</gene>
<evidence type="ECO:0000313" key="3">
    <source>
        <dbReference type="Proteomes" id="UP000233837"/>
    </source>
</evidence>
<dbReference type="Proteomes" id="UP000233837">
    <property type="component" value="Unassembled WGS sequence"/>
</dbReference>
<accession>A0A2I0VWG6</accession>
<feature type="region of interest" description="Disordered" evidence="1">
    <location>
        <begin position="78"/>
        <end position="158"/>
    </location>
</feature>